<proteinExistence type="predicted"/>
<evidence type="ECO:0000313" key="2">
    <source>
        <dbReference type="Proteomes" id="UP000037179"/>
    </source>
</evidence>
<dbReference type="EMBL" id="BBYQ01000025">
    <property type="protein sequence ID" value="GAP27983.1"/>
    <property type="molecule type" value="Genomic_DNA"/>
</dbReference>
<dbReference type="AlphaFoldDB" id="A0ABC9YSA7"/>
<organism evidence="1 2">
    <name type="scientific">Nocardia seriolae</name>
    <dbReference type="NCBI Taxonomy" id="37332"/>
    <lineage>
        <taxon>Bacteria</taxon>
        <taxon>Bacillati</taxon>
        <taxon>Actinomycetota</taxon>
        <taxon>Actinomycetes</taxon>
        <taxon>Mycobacteriales</taxon>
        <taxon>Nocardiaceae</taxon>
        <taxon>Nocardia</taxon>
    </lineage>
</organism>
<dbReference type="SUPFAM" id="SSF69318">
    <property type="entry name" value="Integrin alpha N-terminal domain"/>
    <property type="match status" value="1"/>
</dbReference>
<accession>A0ABC9YSA7</accession>
<keyword evidence="2" id="KW-1185">Reference proteome</keyword>
<reference evidence="1 2" key="2">
    <citation type="journal article" date="2016" name="Genome Announc.">
        <title>Draft Genome Sequence of Erythromycin- and Oxytetracycline-Sensitive Nocardia seriolae Strain U-1 (NBRC 110359).</title>
        <authorList>
            <person name="Imajoh M."/>
            <person name="Sukeda M."/>
            <person name="Shimizu M."/>
            <person name="Yamane J."/>
            <person name="Ohnishi K."/>
            <person name="Oshima S."/>
        </authorList>
    </citation>
    <scope>NUCLEOTIDE SEQUENCE [LARGE SCALE GENOMIC DNA]</scope>
    <source>
        <strain evidence="1 2">U-1</strain>
    </source>
</reference>
<evidence type="ECO:0000313" key="1">
    <source>
        <dbReference type="EMBL" id="GAP27983.1"/>
    </source>
</evidence>
<dbReference type="SUPFAM" id="SSF50965">
    <property type="entry name" value="Galactose oxidase, central domain"/>
    <property type="match status" value="1"/>
</dbReference>
<sequence>MANVAGQFVPIPDWFSADNQDCGLAIADLGGDGTLDAVILIVDNPPGQNTGNYRVGHGLAADGTVGQWGPWLEVPDRWGWENQGAGMTVADLDGDGRPELIVFAVDHPQNGNAGLYTIGWGLDGSGHCVDGWSRWSQVPGWGFQENEGAAIASLPGTGGLPRLAVCTIDHPRDGSAGYLRTLDLDTDLDTAATEGTWRVLDFGTEINPVHAALLYTGDVLFFAGSGNDPDRLNAHDFRTRVWHYPNPGLAAPVTPIDLFCTGQAFLPDGRLLAVGGTRQYDPFYGLRDALLFDPRTLTWTAQPDMSYGRWYPTLTALKNGAVLAVSGLGEEGFLSETPEIFDPATMSWSNLPVPGPIPM</sequence>
<dbReference type="InterPro" id="IPR011043">
    <property type="entry name" value="Gal_Oxase/kelch_b-propeller"/>
</dbReference>
<comment type="caution">
    <text evidence="1">The sequence shown here is derived from an EMBL/GenBank/DDBJ whole genome shotgun (WGS) entry which is preliminary data.</text>
</comment>
<dbReference type="InterPro" id="IPR028994">
    <property type="entry name" value="Integrin_alpha_N"/>
</dbReference>
<gene>
    <name evidence="1" type="ORF">NSK11_contig00025-0065</name>
</gene>
<dbReference type="PANTHER" id="PTHR32208:SF21">
    <property type="entry name" value="LOW QUALITY PROTEIN: ALDEHYDE OXIDASE GLOX-LIKE"/>
    <property type="match status" value="1"/>
</dbReference>
<dbReference type="InterPro" id="IPR037293">
    <property type="entry name" value="Gal_Oxidase_central_sf"/>
</dbReference>
<dbReference type="Gene3D" id="2.130.10.80">
    <property type="entry name" value="Galactose oxidase/kelch, beta-propeller"/>
    <property type="match status" value="1"/>
</dbReference>
<name>A0ABC9YSA7_9NOCA</name>
<protein>
    <submittedName>
        <fullName evidence="1">Uncharacterized protein</fullName>
    </submittedName>
</protein>
<dbReference type="Proteomes" id="UP000037179">
    <property type="component" value="Unassembled WGS sequence"/>
</dbReference>
<reference evidence="2" key="1">
    <citation type="submission" date="2015-07" db="EMBL/GenBank/DDBJ databases">
        <title>Nocardia seriolae U-1 whole genome shotgun sequence.</title>
        <authorList>
            <person name="Imajoh M."/>
            <person name="Fukumoto Y."/>
            <person name="Sukeda M."/>
            <person name="Yamane J."/>
            <person name="Yamasaki K."/>
            <person name="Shimizu M."/>
            <person name="Ohnishi K."/>
            <person name="Oshima S."/>
        </authorList>
    </citation>
    <scope>NUCLEOTIDE SEQUENCE [LARGE SCALE GENOMIC DNA]</scope>
    <source>
        <strain evidence="2">U-1</strain>
    </source>
</reference>
<dbReference type="PANTHER" id="PTHR32208">
    <property type="entry name" value="SECRETED PROTEIN-RELATED"/>
    <property type="match status" value="1"/>
</dbReference>